<gene>
    <name evidence="1" type="ORF">CLUMA_CG003975</name>
</gene>
<proteinExistence type="predicted"/>
<dbReference type="EMBL" id="CVRI01000017">
    <property type="protein sequence ID" value="CRK90264.1"/>
    <property type="molecule type" value="Genomic_DNA"/>
</dbReference>
<accession>A0A1J1HQC5</accession>
<dbReference type="AlphaFoldDB" id="A0A1J1HQC5"/>
<evidence type="ECO:0000313" key="1">
    <source>
        <dbReference type="EMBL" id="CRK90264.1"/>
    </source>
</evidence>
<name>A0A1J1HQC5_9DIPT</name>
<sequence length="59" mass="6396">MNSVVTNTVSSVAADADRHSVVGECFFKRREPKKNKKRAGNELVEAFGADTESSIKIGL</sequence>
<organism evidence="1 2">
    <name type="scientific">Clunio marinus</name>
    <dbReference type="NCBI Taxonomy" id="568069"/>
    <lineage>
        <taxon>Eukaryota</taxon>
        <taxon>Metazoa</taxon>
        <taxon>Ecdysozoa</taxon>
        <taxon>Arthropoda</taxon>
        <taxon>Hexapoda</taxon>
        <taxon>Insecta</taxon>
        <taxon>Pterygota</taxon>
        <taxon>Neoptera</taxon>
        <taxon>Endopterygota</taxon>
        <taxon>Diptera</taxon>
        <taxon>Nematocera</taxon>
        <taxon>Chironomoidea</taxon>
        <taxon>Chironomidae</taxon>
        <taxon>Clunio</taxon>
    </lineage>
</organism>
<keyword evidence="2" id="KW-1185">Reference proteome</keyword>
<protein>
    <submittedName>
        <fullName evidence="1">CLUMA_CG003975, isoform A</fullName>
    </submittedName>
</protein>
<reference evidence="1 2" key="1">
    <citation type="submission" date="2015-04" db="EMBL/GenBank/DDBJ databases">
        <authorList>
            <person name="Syromyatnikov M.Y."/>
            <person name="Popov V.N."/>
        </authorList>
    </citation>
    <scope>NUCLEOTIDE SEQUENCE [LARGE SCALE GENOMIC DNA]</scope>
</reference>
<dbReference type="Proteomes" id="UP000183832">
    <property type="component" value="Unassembled WGS sequence"/>
</dbReference>
<evidence type="ECO:0000313" key="2">
    <source>
        <dbReference type="Proteomes" id="UP000183832"/>
    </source>
</evidence>